<name>A0A5S6QDJ9_TRIMR</name>
<reference evidence="3" key="1">
    <citation type="submission" date="2019-12" db="UniProtKB">
        <authorList>
            <consortium name="WormBaseParasite"/>
        </authorList>
    </citation>
    <scope>IDENTIFICATION</scope>
</reference>
<evidence type="ECO:0000313" key="2">
    <source>
        <dbReference type="Proteomes" id="UP000046395"/>
    </source>
</evidence>
<organism evidence="2 3">
    <name type="scientific">Trichuris muris</name>
    <name type="common">Mouse whipworm</name>
    <dbReference type="NCBI Taxonomy" id="70415"/>
    <lineage>
        <taxon>Eukaryota</taxon>
        <taxon>Metazoa</taxon>
        <taxon>Ecdysozoa</taxon>
        <taxon>Nematoda</taxon>
        <taxon>Enoplea</taxon>
        <taxon>Dorylaimia</taxon>
        <taxon>Trichinellida</taxon>
        <taxon>Trichuridae</taxon>
        <taxon>Trichuris</taxon>
    </lineage>
</organism>
<dbReference type="AlphaFoldDB" id="A0A5S6QDJ9"/>
<evidence type="ECO:0000256" key="1">
    <source>
        <dbReference type="SAM" id="MobiDB-lite"/>
    </source>
</evidence>
<evidence type="ECO:0000313" key="3">
    <source>
        <dbReference type="WBParaSite" id="TMUE_1000005441.1"/>
    </source>
</evidence>
<accession>A0A5S6QDJ9</accession>
<sequence>MDARGPAEGHSQRPRHRCLTGAGDRADGWGTDEWSRTLQVKDATRNDPLLYWPPKATSVQLVRSCSSCCTWNVGRPPNLDAFGSPQLPNEVRVSLRAKGTLRSRLPVNSFAWTTCSPASEQRVGGRLVGAIN</sequence>
<feature type="compositionally biased region" description="Basic and acidic residues" evidence="1">
    <location>
        <begin position="1"/>
        <end position="11"/>
    </location>
</feature>
<feature type="region of interest" description="Disordered" evidence="1">
    <location>
        <begin position="1"/>
        <end position="24"/>
    </location>
</feature>
<keyword evidence="2" id="KW-1185">Reference proteome</keyword>
<protein>
    <submittedName>
        <fullName evidence="3">Uncharacterized protein</fullName>
    </submittedName>
</protein>
<proteinExistence type="predicted"/>
<dbReference type="Proteomes" id="UP000046395">
    <property type="component" value="Unassembled WGS sequence"/>
</dbReference>
<dbReference type="WBParaSite" id="TMUE_1000005441.1">
    <property type="protein sequence ID" value="TMUE_1000005441.1"/>
    <property type="gene ID" value="WBGene00299284"/>
</dbReference>